<dbReference type="PANTHER" id="PTHR46833">
    <property type="entry name" value="TELOMERIC REPEAT-BINDING FACTOR 2 TERF2"/>
    <property type="match status" value="1"/>
</dbReference>
<dbReference type="GO" id="GO:0032210">
    <property type="term" value="P:regulation of telomere maintenance via telomerase"/>
    <property type="evidence" value="ECO:0007669"/>
    <property type="project" value="TreeGrafter"/>
</dbReference>
<keyword evidence="3" id="KW-1185">Reference proteome</keyword>
<dbReference type="GeneTree" id="ENSGT00940000178271"/>
<organism evidence="2 3">
    <name type="scientific">Labrus bergylta</name>
    <name type="common">ballan wrasse</name>
    <dbReference type="NCBI Taxonomy" id="56723"/>
    <lineage>
        <taxon>Eukaryota</taxon>
        <taxon>Metazoa</taxon>
        <taxon>Chordata</taxon>
        <taxon>Craniata</taxon>
        <taxon>Vertebrata</taxon>
        <taxon>Euteleostomi</taxon>
        <taxon>Actinopterygii</taxon>
        <taxon>Neopterygii</taxon>
        <taxon>Teleostei</taxon>
        <taxon>Neoteleostei</taxon>
        <taxon>Acanthomorphata</taxon>
        <taxon>Eupercaria</taxon>
        <taxon>Labriformes</taxon>
        <taxon>Labridae</taxon>
        <taxon>Labrus</taxon>
    </lineage>
</organism>
<evidence type="ECO:0000313" key="3">
    <source>
        <dbReference type="Proteomes" id="UP000261660"/>
    </source>
</evidence>
<dbReference type="GO" id="GO:0031627">
    <property type="term" value="P:telomeric loop formation"/>
    <property type="evidence" value="ECO:0007669"/>
    <property type="project" value="TreeGrafter"/>
</dbReference>
<dbReference type="SUPFAM" id="SSF63600">
    <property type="entry name" value="Telomeric repeat binding factor (TRF) dimerisation domain"/>
    <property type="match status" value="1"/>
</dbReference>
<sequence length="125" mass="14547">HWRGLFDSETVNIPQNEVEVIINRWLVDYYYCCLLEVFKKDHYDDFCGFRGVVESVLVRPVQSTDATPTKVRVLQFLSRINEGEKLGKRNINTFTLHILLATVCNVVDFIKLHLVIIIVIINIQL</sequence>
<dbReference type="STRING" id="56723.ENSLBEP00000006873"/>
<keyword evidence="1" id="KW-1133">Transmembrane helix</keyword>
<reference evidence="2" key="1">
    <citation type="submission" date="2025-08" db="UniProtKB">
        <authorList>
            <consortium name="Ensembl"/>
        </authorList>
    </citation>
    <scope>IDENTIFICATION</scope>
</reference>
<dbReference type="Gene3D" id="1.25.40.210">
    <property type="entry name" value="Telomere repeat-binding factor, dimerisation domain"/>
    <property type="match status" value="1"/>
</dbReference>
<name>A0A3Q3EHJ5_9LABR</name>
<dbReference type="Ensembl" id="ENSLBET00000007215.1">
    <property type="protein sequence ID" value="ENSLBEP00000006873.1"/>
    <property type="gene ID" value="ENSLBEG00000005311.1"/>
</dbReference>
<dbReference type="PANTHER" id="PTHR46833:SF1">
    <property type="entry name" value="TELOMERIC REPEAT-BINDING FACTOR 2"/>
    <property type="match status" value="1"/>
</dbReference>
<dbReference type="GO" id="GO:1905839">
    <property type="term" value="P:negative regulation of telomeric D-loop disassembly"/>
    <property type="evidence" value="ECO:0007669"/>
    <property type="project" value="TreeGrafter"/>
</dbReference>
<dbReference type="GO" id="GO:0003720">
    <property type="term" value="F:telomerase activity"/>
    <property type="evidence" value="ECO:0007669"/>
    <property type="project" value="TreeGrafter"/>
</dbReference>
<evidence type="ECO:0000256" key="1">
    <source>
        <dbReference type="SAM" id="Phobius"/>
    </source>
</evidence>
<dbReference type="GO" id="GO:0032208">
    <property type="term" value="P:negative regulation of telomere maintenance via recombination"/>
    <property type="evidence" value="ECO:0007669"/>
    <property type="project" value="TreeGrafter"/>
</dbReference>
<dbReference type="InParanoid" id="A0A3Q3EHJ5"/>
<dbReference type="GO" id="GO:0061820">
    <property type="term" value="P:telomeric D-loop disassembly"/>
    <property type="evidence" value="ECO:0007669"/>
    <property type="project" value="TreeGrafter"/>
</dbReference>
<feature type="transmembrane region" description="Helical" evidence="1">
    <location>
        <begin position="98"/>
        <end position="123"/>
    </location>
</feature>
<proteinExistence type="predicted"/>
<dbReference type="GO" id="GO:0070198">
    <property type="term" value="P:protein localization to chromosome, telomeric region"/>
    <property type="evidence" value="ECO:0007669"/>
    <property type="project" value="TreeGrafter"/>
</dbReference>
<dbReference type="InterPro" id="IPR036507">
    <property type="entry name" value="Telomere_rpt-bd_fac_dimer_sf"/>
</dbReference>
<reference evidence="2" key="2">
    <citation type="submission" date="2025-09" db="UniProtKB">
        <authorList>
            <consortium name="Ensembl"/>
        </authorList>
    </citation>
    <scope>IDENTIFICATION</scope>
</reference>
<dbReference type="GO" id="GO:0098505">
    <property type="term" value="F:G-rich strand telomeric DNA binding"/>
    <property type="evidence" value="ECO:0007669"/>
    <property type="project" value="TreeGrafter"/>
</dbReference>
<dbReference type="Proteomes" id="UP000261660">
    <property type="component" value="Unplaced"/>
</dbReference>
<protein>
    <submittedName>
        <fullName evidence="2">Uncharacterized protein</fullName>
    </submittedName>
</protein>
<dbReference type="GO" id="GO:0031848">
    <property type="term" value="P:protection from non-homologous end joining at telomere"/>
    <property type="evidence" value="ECO:0007669"/>
    <property type="project" value="InterPro"/>
</dbReference>
<evidence type="ECO:0000313" key="2">
    <source>
        <dbReference type="Ensembl" id="ENSLBEP00000006873.1"/>
    </source>
</evidence>
<dbReference type="AlphaFoldDB" id="A0A3Q3EHJ5"/>
<accession>A0A3Q3EHJ5</accession>
<keyword evidence="1" id="KW-0812">Transmembrane</keyword>
<dbReference type="InterPro" id="IPR030657">
    <property type="entry name" value="TERF2"/>
</dbReference>
<keyword evidence="1" id="KW-0472">Membrane</keyword>
<dbReference type="GO" id="GO:0003691">
    <property type="term" value="F:double-stranded telomeric DNA binding"/>
    <property type="evidence" value="ECO:0007669"/>
    <property type="project" value="TreeGrafter"/>
</dbReference>
<dbReference type="GO" id="GO:0070187">
    <property type="term" value="C:shelterin complex"/>
    <property type="evidence" value="ECO:0007669"/>
    <property type="project" value="TreeGrafter"/>
</dbReference>